<dbReference type="GeneID" id="18914832"/>
<protein>
    <recommendedName>
        <fullName evidence="3">Glycosyltransferase family 1 protein</fullName>
    </recommendedName>
</protein>
<dbReference type="OrthoDB" id="549336at2759"/>
<evidence type="ECO:0008006" key="3">
    <source>
        <dbReference type="Google" id="ProtNLM"/>
    </source>
</evidence>
<name>K5W6H9_PHACS</name>
<dbReference type="HOGENOM" id="CLU_045279_0_0_1"/>
<accession>K5W6H9</accession>
<organism evidence="1 2">
    <name type="scientific">Phanerochaete carnosa (strain HHB-10118-sp)</name>
    <name type="common">White-rot fungus</name>
    <name type="synonym">Peniophora carnosa</name>
    <dbReference type="NCBI Taxonomy" id="650164"/>
    <lineage>
        <taxon>Eukaryota</taxon>
        <taxon>Fungi</taxon>
        <taxon>Dikarya</taxon>
        <taxon>Basidiomycota</taxon>
        <taxon>Agaricomycotina</taxon>
        <taxon>Agaricomycetes</taxon>
        <taxon>Polyporales</taxon>
        <taxon>Phanerochaetaceae</taxon>
        <taxon>Phanerochaete</taxon>
    </lineage>
</organism>
<dbReference type="EMBL" id="JH930469">
    <property type="protein sequence ID" value="EKM59533.1"/>
    <property type="molecule type" value="Genomic_DNA"/>
</dbReference>
<evidence type="ECO:0000313" key="1">
    <source>
        <dbReference type="EMBL" id="EKM59533.1"/>
    </source>
</evidence>
<dbReference type="RefSeq" id="XP_007392092.1">
    <property type="nucleotide sequence ID" value="XM_007392030.1"/>
</dbReference>
<dbReference type="Proteomes" id="UP000008370">
    <property type="component" value="Unassembled WGS sequence"/>
</dbReference>
<dbReference type="AlphaFoldDB" id="K5W6H9"/>
<gene>
    <name evidence="1" type="ORF">PHACADRAFT_250101</name>
</gene>
<dbReference type="InParanoid" id="K5W6H9"/>
<evidence type="ECO:0000313" key="2">
    <source>
        <dbReference type="Proteomes" id="UP000008370"/>
    </source>
</evidence>
<dbReference type="KEGG" id="pco:PHACADRAFT_250101"/>
<reference evidence="1 2" key="1">
    <citation type="journal article" date="2012" name="BMC Genomics">
        <title>Comparative genomics of the white-rot fungi, Phanerochaete carnosa and P. chrysosporium, to elucidate the genetic basis of the distinct wood types they colonize.</title>
        <authorList>
            <person name="Suzuki H."/>
            <person name="MacDonald J."/>
            <person name="Syed K."/>
            <person name="Salamov A."/>
            <person name="Hori C."/>
            <person name="Aerts A."/>
            <person name="Henrissat B."/>
            <person name="Wiebenga A."/>
            <person name="vanKuyk P.A."/>
            <person name="Barry K."/>
            <person name="Lindquist E."/>
            <person name="LaButti K."/>
            <person name="Lapidus A."/>
            <person name="Lucas S."/>
            <person name="Coutinho P."/>
            <person name="Gong Y."/>
            <person name="Samejima M."/>
            <person name="Mahadevan R."/>
            <person name="Abou-Zaid M."/>
            <person name="de Vries R.P."/>
            <person name="Igarashi K."/>
            <person name="Yadav J.S."/>
            <person name="Grigoriev I.V."/>
            <person name="Master E.R."/>
        </authorList>
    </citation>
    <scope>NUCLEOTIDE SEQUENCE [LARGE SCALE GENOMIC DNA]</scope>
    <source>
        <strain evidence="1 2">HHB-10118-sp</strain>
    </source>
</reference>
<sequence>MVLATRRSVVWACPFFLVLLVVCTTFVIDIEWNQLIPASPSSVALDGEYCLRLSDSRHDIAVIEAQVSTQETTTTLIKRKHVLVASFFGFHFDVYMTLAWTLKRVLMQVPQAQIELFAAPFYYGFEAVVGEYGLYDGVRRDPEELLSYIQSNTTVDTVVLGTCEIDLNQIHSALLDEWDKRAPEEKFKLVCMVHNVQDTPWQANIGEWSRRGAIRLVTLGEHVGKSFRNMFEEIAEEPLGGGGYEYIPIDLHIPVLDVSGLPAKSANRSLARAVIQGSFDTTRRSYYNFFDELIRSLHRNPEAWGYNSLSDRASFVPNYQSLVPPFELALVGSGSLEVPQELAYMVSIHRGLDYANFYDLVASMDIVVPAFADNGYYEHQASSTVAMAVELDVPILATRRMRKAYGYIDDDRAVVTRPAAMSEVQALLALRTGSLSYFLEQDPDGVMGLFPPLRALVNDMREMVNGGWVRDPADLRRYKERLWRNNEEVVERLLADM</sequence>
<keyword evidence="2" id="KW-1185">Reference proteome</keyword>
<proteinExistence type="predicted"/>